<gene>
    <name evidence="1" type="ORF">DD238_008487</name>
</gene>
<protein>
    <submittedName>
        <fullName evidence="1">Uncharacterized protein</fullName>
    </submittedName>
</protein>
<organism evidence="1 2">
    <name type="scientific">Peronospora effusa</name>
    <dbReference type="NCBI Taxonomy" id="542832"/>
    <lineage>
        <taxon>Eukaryota</taxon>
        <taxon>Sar</taxon>
        <taxon>Stramenopiles</taxon>
        <taxon>Oomycota</taxon>
        <taxon>Peronosporomycetes</taxon>
        <taxon>Peronosporales</taxon>
        <taxon>Peronosporaceae</taxon>
        <taxon>Peronospora</taxon>
    </lineage>
</organism>
<reference evidence="1 2" key="1">
    <citation type="submission" date="2018-06" db="EMBL/GenBank/DDBJ databases">
        <title>Comparative genomics of downy mildews reveals potential adaptations to biotrophy.</title>
        <authorList>
            <person name="Fletcher K."/>
            <person name="Klosterman S.J."/>
            <person name="Derevnina L."/>
            <person name="Martin F."/>
            <person name="Koike S."/>
            <person name="Reyes Chin-Wo S."/>
            <person name="Mou B."/>
            <person name="Michelmore R."/>
        </authorList>
    </citation>
    <scope>NUCLEOTIDE SEQUENCE [LARGE SCALE GENOMIC DNA]</scope>
    <source>
        <strain evidence="1 2">R14</strain>
    </source>
</reference>
<evidence type="ECO:0000313" key="2">
    <source>
        <dbReference type="Proteomes" id="UP000282087"/>
    </source>
</evidence>
<accession>A0A3M6V7T2</accession>
<keyword evidence="2" id="KW-1185">Reference proteome</keyword>
<comment type="caution">
    <text evidence="1">The sequence shown here is derived from an EMBL/GenBank/DDBJ whole genome shotgun (WGS) entry which is preliminary data.</text>
</comment>
<dbReference type="EMBL" id="QLLG01000722">
    <property type="protein sequence ID" value="RMX62317.1"/>
    <property type="molecule type" value="Genomic_DNA"/>
</dbReference>
<evidence type="ECO:0000313" key="1">
    <source>
        <dbReference type="EMBL" id="RMX62317.1"/>
    </source>
</evidence>
<dbReference type="AlphaFoldDB" id="A0A3M6V7T2"/>
<dbReference type="Proteomes" id="UP000282087">
    <property type="component" value="Unassembled WGS sequence"/>
</dbReference>
<sequence length="74" mass="8520">MVDPFPVREAGPYRAWIDVDIAAVIAATQYSRSWELDARMTFDELHGRVKSDRQRATCNTWTPNDEVESCTRIC</sequence>
<proteinExistence type="predicted"/>
<name>A0A3M6V7T2_9STRA</name>